<organism evidence="10">
    <name type="scientific">bioreactor metagenome</name>
    <dbReference type="NCBI Taxonomy" id="1076179"/>
    <lineage>
        <taxon>unclassified sequences</taxon>
        <taxon>metagenomes</taxon>
        <taxon>ecological metagenomes</taxon>
    </lineage>
</organism>
<dbReference type="Gene3D" id="3.10.20.310">
    <property type="entry name" value="membrane protein fhac"/>
    <property type="match status" value="1"/>
</dbReference>
<dbReference type="GO" id="GO:0005886">
    <property type="term" value="C:plasma membrane"/>
    <property type="evidence" value="ECO:0007669"/>
    <property type="project" value="TreeGrafter"/>
</dbReference>
<evidence type="ECO:0000256" key="5">
    <source>
        <dbReference type="ARBA" id="ARBA00022989"/>
    </source>
</evidence>
<dbReference type="GO" id="GO:0051301">
    <property type="term" value="P:cell division"/>
    <property type="evidence" value="ECO:0007669"/>
    <property type="project" value="UniProtKB-KW"/>
</dbReference>
<evidence type="ECO:0000256" key="4">
    <source>
        <dbReference type="ARBA" id="ARBA00022692"/>
    </source>
</evidence>
<comment type="caution">
    <text evidence="10">The sequence shown here is derived from an EMBL/GenBank/DDBJ whole genome shotgun (WGS) entry which is preliminary data.</text>
</comment>
<evidence type="ECO:0000256" key="2">
    <source>
        <dbReference type="ARBA" id="ARBA00022475"/>
    </source>
</evidence>
<evidence type="ECO:0000256" key="8">
    <source>
        <dbReference type="SAM" id="Phobius"/>
    </source>
</evidence>
<evidence type="ECO:0000256" key="7">
    <source>
        <dbReference type="ARBA" id="ARBA00023306"/>
    </source>
</evidence>
<comment type="subcellular location">
    <subcellularLocation>
        <location evidence="1">Membrane</location>
    </subcellularLocation>
</comment>
<evidence type="ECO:0000256" key="6">
    <source>
        <dbReference type="ARBA" id="ARBA00023136"/>
    </source>
</evidence>
<dbReference type="PANTHER" id="PTHR37820:SF1">
    <property type="entry name" value="CELL DIVISION PROTEIN FTSQ"/>
    <property type="match status" value="1"/>
</dbReference>
<evidence type="ECO:0000256" key="3">
    <source>
        <dbReference type="ARBA" id="ARBA00022618"/>
    </source>
</evidence>
<dbReference type="InterPro" id="IPR050487">
    <property type="entry name" value="FtsQ_DivIB"/>
</dbReference>
<keyword evidence="4 8" id="KW-0812">Transmembrane</keyword>
<feature type="domain" description="POTRA" evidence="9">
    <location>
        <begin position="44"/>
        <end position="115"/>
    </location>
</feature>
<proteinExistence type="predicted"/>
<protein>
    <submittedName>
        <fullName evidence="10">Cell division protein DivIB</fullName>
    </submittedName>
</protein>
<keyword evidence="7" id="KW-0131">Cell cycle</keyword>
<reference evidence="10" key="1">
    <citation type="submission" date="2019-08" db="EMBL/GenBank/DDBJ databases">
        <authorList>
            <person name="Kucharzyk K."/>
            <person name="Murdoch R.W."/>
            <person name="Higgins S."/>
            <person name="Loffler F."/>
        </authorList>
    </citation>
    <scope>NUCLEOTIDE SEQUENCE</scope>
</reference>
<evidence type="ECO:0000256" key="1">
    <source>
        <dbReference type="ARBA" id="ARBA00004370"/>
    </source>
</evidence>
<accession>A0A644ZHH8</accession>
<keyword evidence="2" id="KW-1003">Cell membrane</keyword>
<dbReference type="PANTHER" id="PTHR37820">
    <property type="entry name" value="CELL DIVISION PROTEIN DIVIB"/>
    <property type="match status" value="1"/>
</dbReference>
<dbReference type="AlphaFoldDB" id="A0A644ZHH8"/>
<gene>
    <name evidence="10" type="primary">divIB_4</name>
    <name evidence="10" type="ORF">SDC9_84770</name>
</gene>
<dbReference type="Pfam" id="PF08478">
    <property type="entry name" value="POTRA_1"/>
    <property type="match status" value="1"/>
</dbReference>
<sequence>MDERGLKKAEVKASINKLGQKIFFCLLIASLIACVFYFIEKYYLTVSVIEVFGASIHTQDEIIAFSGIKNGDEMLSVSETSVKKRIYKSAAFISDIKIKKQYPNKIIITITEDPGSMTIKIGNNTFILSADQKVVGCLSDIKENLTETPHRIELKINKVKRCIVGEYIQYNDVNLFDAVDKLYCVLKSKEISDCISYIDVTNKFYITLEFKNRFLIYFGDWDNAIYKTALFIKVVDELYEDDTGEIDVSNTREAIVNLYSKI</sequence>
<dbReference type="PROSITE" id="PS51257">
    <property type="entry name" value="PROKAR_LIPOPROTEIN"/>
    <property type="match status" value="1"/>
</dbReference>
<keyword evidence="3 10" id="KW-0132">Cell division</keyword>
<keyword evidence="5 8" id="KW-1133">Transmembrane helix</keyword>
<evidence type="ECO:0000313" key="10">
    <source>
        <dbReference type="EMBL" id="MPM38143.1"/>
    </source>
</evidence>
<dbReference type="InterPro" id="IPR013685">
    <property type="entry name" value="POTRA_FtsQ_type"/>
</dbReference>
<keyword evidence="6 8" id="KW-0472">Membrane</keyword>
<dbReference type="InterPro" id="IPR034746">
    <property type="entry name" value="POTRA"/>
</dbReference>
<dbReference type="EMBL" id="VSSQ01008185">
    <property type="protein sequence ID" value="MPM38143.1"/>
    <property type="molecule type" value="Genomic_DNA"/>
</dbReference>
<dbReference type="PROSITE" id="PS51779">
    <property type="entry name" value="POTRA"/>
    <property type="match status" value="1"/>
</dbReference>
<feature type="transmembrane region" description="Helical" evidence="8">
    <location>
        <begin position="21"/>
        <end position="39"/>
    </location>
</feature>
<name>A0A644ZHH8_9ZZZZ</name>
<evidence type="ECO:0000259" key="9">
    <source>
        <dbReference type="PROSITE" id="PS51779"/>
    </source>
</evidence>